<dbReference type="STRING" id="1448308.A0A2T2P290"/>
<evidence type="ECO:0000256" key="9">
    <source>
        <dbReference type="SAM" id="SignalP"/>
    </source>
</evidence>
<name>A0A2T2P290_CORCC</name>
<dbReference type="Proteomes" id="UP000240883">
    <property type="component" value="Unassembled WGS sequence"/>
</dbReference>
<comment type="similarity">
    <text evidence="1">Belongs to the peptidase M43B family.</text>
</comment>
<dbReference type="GO" id="GO:0046872">
    <property type="term" value="F:metal ion binding"/>
    <property type="evidence" value="ECO:0007669"/>
    <property type="project" value="UniProtKB-KW"/>
</dbReference>
<dbReference type="GO" id="GO:0008237">
    <property type="term" value="F:metallopeptidase activity"/>
    <property type="evidence" value="ECO:0007669"/>
    <property type="project" value="UniProtKB-KW"/>
</dbReference>
<evidence type="ECO:0000256" key="6">
    <source>
        <dbReference type="ARBA" id="ARBA00022833"/>
    </source>
</evidence>
<dbReference type="InterPro" id="IPR024079">
    <property type="entry name" value="MetalloPept_cat_dom_sf"/>
</dbReference>
<evidence type="ECO:0000256" key="4">
    <source>
        <dbReference type="ARBA" id="ARBA00022729"/>
    </source>
</evidence>
<keyword evidence="8" id="KW-1015">Disulfide bond</keyword>
<dbReference type="PANTHER" id="PTHR47466">
    <property type="match status" value="1"/>
</dbReference>
<evidence type="ECO:0000256" key="3">
    <source>
        <dbReference type="ARBA" id="ARBA00022723"/>
    </source>
</evidence>
<feature type="domain" description="Peptidase M43 pregnancy-associated plasma-A" evidence="10">
    <location>
        <begin position="182"/>
        <end position="270"/>
    </location>
</feature>
<keyword evidence="2" id="KW-0645">Protease</keyword>
<evidence type="ECO:0000259" key="10">
    <source>
        <dbReference type="Pfam" id="PF05572"/>
    </source>
</evidence>
<dbReference type="CDD" id="cd04275">
    <property type="entry name" value="ZnMc_pappalysin_like"/>
    <property type="match status" value="1"/>
</dbReference>
<keyword evidence="4 9" id="KW-0732">Signal</keyword>
<dbReference type="OrthoDB" id="536211at2759"/>
<feature type="signal peptide" evidence="9">
    <location>
        <begin position="1"/>
        <end position="18"/>
    </location>
</feature>
<gene>
    <name evidence="11" type="ORF">BS50DRAFT_629921</name>
</gene>
<evidence type="ECO:0000313" key="11">
    <source>
        <dbReference type="EMBL" id="PSN71795.1"/>
    </source>
</evidence>
<keyword evidence="5" id="KW-0378">Hydrolase</keyword>
<dbReference type="PANTHER" id="PTHR47466:SF1">
    <property type="entry name" value="METALLOPROTEASE MEP1 (AFU_ORTHOLOGUE AFUA_1G07730)-RELATED"/>
    <property type="match status" value="1"/>
</dbReference>
<keyword evidence="12" id="KW-1185">Reference proteome</keyword>
<accession>A0A2T2P290</accession>
<keyword evidence="3" id="KW-0479">Metal-binding</keyword>
<evidence type="ECO:0000256" key="2">
    <source>
        <dbReference type="ARBA" id="ARBA00022670"/>
    </source>
</evidence>
<dbReference type="Pfam" id="PF05572">
    <property type="entry name" value="Peptidase_M43"/>
    <property type="match status" value="1"/>
</dbReference>
<dbReference type="AlphaFoldDB" id="A0A2T2P290"/>
<evidence type="ECO:0000313" key="12">
    <source>
        <dbReference type="Proteomes" id="UP000240883"/>
    </source>
</evidence>
<sequence>MFFKSVLISALAASGAAARRTCGTPNLSDEDKLIQQNFQLAEAEARLAGNESSIAAAAATINVNIYYHVIAASSSGYLTQAQLNAQTAVLNDAFAPQGISFSQAGVDFTTNSGWARDSNELAMKRALRKGTYADMNVYFLSSTGALGYAYFPTQITVGSTQFYRDGVVVLSSTVPGGEAPFDLGHTLTHEAGHFLGLSHTWGDFDNGGCTNGNDFVDDTPAEAEAAFGCQIGRDSCPSLPGTDPVTNYMDYSDDACFTGFSAGQATRMASMWNTYRSQYQ</sequence>
<reference evidence="11 12" key="1">
    <citation type="journal article" date="2018" name="Front. Microbiol.">
        <title>Genome-Wide Analysis of Corynespora cassiicola Leaf Fall Disease Putative Effectors.</title>
        <authorList>
            <person name="Lopez D."/>
            <person name="Ribeiro S."/>
            <person name="Label P."/>
            <person name="Fumanal B."/>
            <person name="Venisse J.S."/>
            <person name="Kohler A."/>
            <person name="de Oliveira R.R."/>
            <person name="Labutti K."/>
            <person name="Lipzen A."/>
            <person name="Lail K."/>
            <person name="Bauer D."/>
            <person name="Ohm R.A."/>
            <person name="Barry K.W."/>
            <person name="Spatafora J."/>
            <person name="Grigoriev I.V."/>
            <person name="Martin F.M."/>
            <person name="Pujade-Renaud V."/>
        </authorList>
    </citation>
    <scope>NUCLEOTIDE SEQUENCE [LARGE SCALE GENOMIC DNA]</scope>
    <source>
        <strain evidence="11 12">Philippines</strain>
    </source>
</reference>
<evidence type="ECO:0000256" key="7">
    <source>
        <dbReference type="ARBA" id="ARBA00023049"/>
    </source>
</evidence>
<dbReference type="InterPro" id="IPR008754">
    <property type="entry name" value="Peptidase_M43"/>
</dbReference>
<evidence type="ECO:0000256" key="8">
    <source>
        <dbReference type="ARBA" id="ARBA00023157"/>
    </source>
</evidence>
<organism evidence="11 12">
    <name type="scientific">Corynespora cassiicola Philippines</name>
    <dbReference type="NCBI Taxonomy" id="1448308"/>
    <lineage>
        <taxon>Eukaryota</taxon>
        <taxon>Fungi</taxon>
        <taxon>Dikarya</taxon>
        <taxon>Ascomycota</taxon>
        <taxon>Pezizomycotina</taxon>
        <taxon>Dothideomycetes</taxon>
        <taxon>Pleosporomycetidae</taxon>
        <taxon>Pleosporales</taxon>
        <taxon>Corynesporascaceae</taxon>
        <taxon>Corynespora</taxon>
    </lineage>
</organism>
<proteinExistence type="inferred from homology"/>
<protein>
    <recommendedName>
        <fullName evidence="10">Peptidase M43 pregnancy-associated plasma-A domain-containing protein</fullName>
    </recommendedName>
</protein>
<evidence type="ECO:0000256" key="1">
    <source>
        <dbReference type="ARBA" id="ARBA00008721"/>
    </source>
</evidence>
<dbReference type="EMBL" id="KZ678130">
    <property type="protein sequence ID" value="PSN71795.1"/>
    <property type="molecule type" value="Genomic_DNA"/>
</dbReference>
<keyword evidence="6" id="KW-0862">Zinc</keyword>
<dbReference type="Gene3D" id="3.40.390.10">
    <property type="entry name" value="Collagenase (Catalytic Domain)"/>
    <property type="match status" value="1"/>
</dbReference>
<keyword evidence="7" id="KW-0482">Metalloprotease</keyword>
<feature type="chain" id="PRO_5015711343" description="Peptidase M43 pregnancy-associated plasma-A domain-containing protein" evidence="9">
    <location>
        <begin position="19"/>
        <end position="280"/>
    </location>
</feature>
<dbReference type="GO" id="GO:0006508">
    <property type="term" value="P:proteolysis"/>
    <property type="evidence" value="ECO:0007669"/>
    <property type="project" value="UniProtKB-KW"/>
</dbReference>
<evidence type="ECO:0000256" key="5">
    <source>
        <dbReference type="ARBA" id="ARBA00022801"/>
    </source>
</evidence>
<dbReference type="SUPFAM" id="SSF55486">
    <property type="entry name" value="Metalloproteases ('zincins'), catalytic domain"/>
    <property type="match status" value="1"/>
</dbReference>